<reference evidence="2 3" key="1">
    <citation type="submission" date="2019-11" db="EMBL/GenBank/DDBJ databases">
        <title>Acidiferrimicrobium australis gen. nov., sp. nov., an acidophilic and obligately heterotrophic, member of the Actinobacteria that catalyses dissimilatory oxido- reduction of iron isolated from metal-rich acidic water in Chile.</title>
        <authorList>
            <person name="Gonzalez D."/>
            <person name="Huber K."/>
            <person name="Hedrich S."/>
            <person name="Rojas-Villalobos C."/>
            <person name="Quatrini R."/>
            <person name="Dinamarca M.A."/>
            <person name="Schwarz A."/>
            <person name="Canales C."/>
            <person name="Nancucheo I."/>
        </authorList>
    </citation>
    <scope>NUCLEOTIDE SEQUENCE [LARGE SCALE GENOMIC DNA]</scope>
    <source>
        <strain evidence="2 3">USS-CCA1</strain>
    </source>
</reference>
<dbReference type="Proteomes" id="UP000437736">
    <property type="component" value="Unassembled WGS sequence"/>
</dbReference>
<dbReference type="PROSITE" id="PS50927">
    <property type="entry name" value="BULB_LECTIN"/>
    <property type="match status" value="1"/>
</dbReference>
<dbReference type="InterPro" id="IPR001480">
    <property type="entry name" value="Bulb-type_lectin_dom"/>
</dbReference>
<accession>A0ABW9R0W2</accession>
<feature type="domain" description="Bulb-type lectin" evidence="1">
    <location>
        <begin position="9"/>
        <end position="85"/>
    </location>
</feature>
<organism evidence="2 3">
    <name type="scientific">Acidiferrimicrobium australe</name>
    <dbReference type="NCBI Taxonomy" id="2664430"/>
    <lineage>
        <taxon>Bacteria</taxon>
        <taxon>Bacillati</taxon>
        <taxon>Actinomycetota</taxon>
        <taxon>Acidimicrobiia</taxon>
        <taxon>Acidimicrobiales</taxon>
        <taxon>Acidimicrobiaceae</taxon>
        <taxon>Acidiferrimicrobium</taxon>
    </lineage>
</organism>
<evidence type="ECO:0000313" key="3">
    <source>
        <dbReference type="Proteomes" id="UP000437736"/>
    </source>
</evidence>
<keyword evidence="3" id="KW-1185">Reference proteome</keyword>
<comment type="caution">
    <text evidence="2">The sequence shown here is derived from an EMBL/GenBank/DDBJ whole genome shotgun (WGS) entry which is preliminary data.</text>
</comment>
<sequence>TGAAGGTPAGGLPAGGVLGPGQSIVSGNGQYQLSMLPSGDLVETSGTATLWSTSTASPGASALLDADGQLEVLAPAGTVVWSSPV</sequence>
<dbReference type="Gene3D" id="2.90.10.30">
    <property type="match status" value="1"/>
</dbReference>
<feature type="non-terminal residue" evidence="2">
    <location>
        <position position="85"/>
    </location>
</feature>
<evidence type="ECO:0000313" key="2">
    <source>
        <dbReference type="EMBL" id="MST35218.1"/>
    </source>
</evidence>
<evidence type="ECO:0000259" key="1">
    <source>
        <dbReference type="PROSITE" id="PS50927"/>
    </source>
</evidence>
<feature type="non-terminal residue" evidence="2">
    <location>
        <position position="1"/>
    </location>
</feature>
<protein>
    <submittedName>
        <fullName evidence="2">Serine protease</fullName>
    </submittedName>
</protein>
<gene>
    <name evidence="2" type="ORF">GHK86_21105</name>
</gene>
<dbReference type="GO" id="GO:0006508">
    <property type="term" value="P:proteolysis"/>
    <property type="evidence" value="ECO:0007669"/>
    <property type="project" value="UniProtKB-KW"/>
</dbReference>
<keyword evidence="2" id="KW-0378">Hydrolase</keyword>
<dbReference type="SUPFAM" id="SSF51110">
    <property type="entry name" value="alpha-D-mannose-specific plant lectins"/>
    <property type="match status" value="1"/>
</dbReference>
<dbReference type="GO" id="GO:0008233">
    <property type="term" value="F:peptidase activity"/>
    <property type="evidence" value="ECO:0007669"/>
    <property type="project" value="UniProtKB-KW"/>
</dbReference>
<proteinExistence type="predicted"/>
<name>A0ABW9R0W2_9ACTN</name>
<dbReference type="InterPro" id="IPR036426">
    <property type="entry name" value="Bulb-type_lectin_dom_sf"/>
</dbReference>
<keyword evidence="2" id="KW-0645">Protease</keyword>
<dbReference type="EMBL" id="WJHE01001526">
    <property type="protein sequence ID" value="MST35218.1"/>
    <property type="molecule type" value="Genomic_DNA"/>
</dbReference>